<sequence>MTETFLAYGQEFGEGSREDFLVNFKEAMARTERRAANDMEYNQAAATINTDIATTNVEVSPELVAPDDLPEDQDGEAMLPRLAKHDEERGIIATDDDSMKNR</sequence>
<gene>
    <name evidence="1" type="ORF">CSOL1703_00016223</name>
</gene>
<reference evidence="2" key="1">
    <citation type="submission" date="2019-06" db="EMBL/GenBank/DDBJ databases">
        <authorList>
            <person name="Broberg M."/>
        </authorList>
    </citation>
    <scope>NUCLEOTIDE SEQUENCE [LARGE SCALE GENOMIC DNA]</scope>
</reference>
<evidence type="ECO:0000313" key="2">
    <source>
        <dbReference type="Proteomes" id="UP000775872"/>
    </source>
</evidence>
<dbReference type="Proteomes" id="UP000775872">
    <property type="component" value="Unassembled WGS sequence"/>
</dbReference>
<dbReference type="AlphaFoldDB" id="A0A9N9Z2T1"/>
<dbReference type="EMBL" id="CABFOC020000034">
    <property type="protein sequence ID" value="CAH0047971.1"/>
    <property type="molecule type" value="Genomic_DNA"/>
</dbReference>
<accession>A0A9N9Z2T1</accession>
<keyword evidence="2" id="KW-1185">Reference proteome</keyword>
<comment type="caution">
    <text evidence="1">The sequence shown here is derived from an EMBL/GenBank/DDBJ whole genome shotgun (WGS) entry which is preliminary data.</text>
</comment>
<organism evidence="1 2">
    <name type="scientific">Clonostachys solani</name>
    <dbReference type="NCBI Taxonomy" id="160281"/>
    <lineage>
        <taxon>Eukaryota</taxon>
        <taxon>Fungi</taxon>
        <taxon>Dikarya</taxon>
        <taxon>Ascomycota</taxon>
        <taxon>Pezizomycotina</taxon>
        <taxon>Sordariomycetes</taxon>
        <taxon>Hypocreomycetidae</taxon>
        <taxon>Hypocreales</taxon>
        <taxon>Bionectriaceae</taxon>
        <taxon>Clonostachys</taxon>
    </lineage>
</organism>
<reference evidence="1 2" key="2">
    <citation type="submission" date="2021-10" db="EMBL/GenBank/DDBJ databases">
        <authorList>
            <person name="Piombo E."/>
        </authorList>
    </citation>
    <scope>NUCLEOTIDE SEQUENCE [LARGE SCALE GENOMIC DNA]</scope>
</reference>
<evidence type="ECO:0000313" key="1">
    <source>
        <dbReference type="EMBL" id="CAH0047971.1"/>
    </source>
</evidence>
<protein>
    <submittedName>
        <fullName evidence="1">Uncharacterized protein</fullName>
    </submittedName>
</protein>
<proteinExistence type="predicted"/>
<name>A0A9N9Z2T1_9HYPO</name>